<evidence type="ECO:0000313" key="1">
    <source>
        <dbReference type="EMBL" id="MBS2549637.1"/>
    </source>
</evidence>
<comment type="caution">
    <text evidence="1">The sequence shown here is derived from an EMBL/GenBank/DDBJ whole genome shotgun (WGS) entry which is preliminary data.</text>
</comment>
<name>A0ABS5KU99_9ACTN</name>
<accession>A0ABS5KU99</accession>
<dbReference type="RefSeq" id="WP_212011197.1">
    <property type="nucleotide sequence ID" value="NZ_JAAFYZ010000078.1"/>
</dbReference>
<gene>
    <name evidence="1" type="ORF">KGQ19_22490</name>
</gene>
<organism evidence="1 2">
    <name type="scientific">Catenulispora pinistramenti</name>
    <dbReference type="NCBI Taxonomy" id="2705254"/>
    <lineage>
        <taxon>Bacteria</taxon>
        <taxon>Bacillati</taxon>
        <taxon>Actinomycetota</taxon>
        <taxon>Actinomycetes</taxon>
        <taxon>Catenulisporales</taxon>
        <taxon>Catenulisporaceae</taxon>
        <taxon>Catenulispora</taxon>
    </lineage>
</organism>
<reference evidence="1 2" key="1">
    <citation type="submission" date="2020-02" db="EMBL/GenBank/DDBJ databases">
        <title>Acidophilic actinobacteria isolated from forest soil.</title>
        <authorList>
            <person name="Golinska P."/>
        </authorList>
    </citation>
    <scope>NUCLEOTIDE SEQUENCE [LARGE SCALE GENOMIC DNA]</scope>
    <source>
        <strain evidence="1 2">NL8</strain>
    </source>
</reference>
<dbReference type="Proteomes" id="UP000730482">
    <property type="component" value="Unassembled WGS sequence"/>
</dbReference>
<keyword evidence="2" id="KW-1185">Reference proteome</keyword>
<evidence type="ECO:0000313" key="2">
    <source>
        <dbReference type="Proteomes" id="UP000730482"/>
    </source>
</evidence>
<evidence type="ECO:0008006" key="3">
    <source>
        <dbReference type="Google" id="ProtNLM"/>
    </source>
</evidence>
<proteinExistence type="predicted"/>
<sequence length="145" mass="15787">MISPQDSDHPDYSATPLPKKLGIKTGHYVLVHDAPEDFDPQPLPYEVTLESTEEGGAGPYDVIVAFALDRAALTRDFATLPPLMAKNGALWMCWPKKASGVVTDVTESVVREDALALPIGLVDVKIAAIDGTWSGLKLVYRLDRR</sequence>
<protein>
    <recommendedName>
        <fullName evidence="3">DUF3052 domain-containing protein</fullName>
    </recommendedName>
</protein>
<dbReference type="EMBL" id="JAAFYZ010000078">
    <property type="protein sequence ID" value="MBS2549637.1"/>
    <property type="molecule type" value="Genomic_DNA"/>
</dbReference>